<keyword evidence="4 7" id="KW-0812">Transmembrane</keyword>
<evidence type="ECO:0000256" key="6">
    <source>
        <dbReference type="ARBA" id="ARBA00023136"/>
    </source>
</evidence>
<dbReference type="PANTHER" id="PTHR23513">
    <property type="entry name" value="INTEGRAL MEMBRANE EFFLUX PROTEIN-RELATED"/>
    <property type="match status" value="1"/>
</dbReference>
<feature type="transmembrane region" description="Helical" evidence="7">
    <location>
        <begin position="387"/>
        <end position="408"/>
    </location>
</feature>
<evidence type="ECO:0000313" key="9">
    <source>
        <dbReference type="EMBL" id="MBP2190362.1"/>
    </source>
</evidence>
<dbReference type="InterPro" id="IPR020846">
    <property type="entry name" value="MFS_dom"/>
</dbReference>
<feature type="transmembrane region" description="Helical" evidence="7">
    <location>
        <begin position="355"/>
        <end position="381"/>
    </location>
</feature>
<feature type="transmembrane region" description="Helical" evidence="7">
    <location>
        <begin position="20"/>
        <end position="41"/>
    </location>
</feature>
<evidence type="ECO:0000256" key="2">
    <source>
        <dbReference type="ARBA" id="ARBA00022448"/>
    </source>
</evidence>
<keyword evidence="10" id="KW-1185">Reference proteome</keyword>
<feature type="transmembrane region" description="Helical" evidence="7">
    <location>
        <begin position="313"/>
        <end position="334"/>
    </location>
</feature>
<name>A0ABS4QFB7_9NOCA</name>
<keyword evidence="3" id="KW-1003">Cell membrane</keyword>
<dbReference type="Gene3D" id="1.20.1250.20">
    <property type="entry name" value="MFS general substrate transporter like domains"/>
    <property type="match status" value="1"/>
</dbReference>
<keyword evidence="6 7" id="KW-0472">Membrane</keyword>
<proteinExistence type="predicted"/>
<feature type="domain" description="Major facilitator superfamily (MFS) profile" evidence="8">
    <location>
        <begin position="19"/>
        <end position="409"/>
    </location>
</feature>
<organism evidence="9 10">
    <name type="scientific">Nocardia goodfellowii</name>
    <dbReference type="NCBI Taxonomy" id="882446"/>
    <lineage>
        <taxon>Bacteria</taxon>
        <taxon>Bacillati</taxon>
        <taxon>Actinomycetota</taxon>
        <taxon>Actinomycetes</taxon>
        <taxon>Mycobacteriales</taxon>
        <taxon>Nocardiaceae</taxon>
        <taxon>Nocardia</taxon>
    </lineage>
</organism>
<feature type="transmembrane region" description="Helical" evidence="7">
    <location>
        <begin position="112"/>
        <end position="135"/>
    </location>
</feature>
<keyword evidence="5 7" id="KW-1133">Transmembrane helix</keyword>
<dbReference type="Proteomes" id="UP001519325">
    <property type="component" value="Unassembled WGS sequence"/>
</dbReference>
<keyword evidence="2" id="KW-0813">Transport</keyword>
<dbReference type="RefSeq" id="WP_209890381.1">
    <property type="nucleotide sequence ID" value="NZ_JAGGMR010000001.1"/>
</dbReference>
<evidence type="ECO:0000256" key="5">
    <source>
        <dbReference type="ARBA" id="ARBA00022989"/>
    </source>
</evidence>
<dbReference type="InterPro" id="IPR036259">
    <property type="entry name" value="MFS_trans_sf"/>
</dbReference>
<protein>
    <submittedName>
        <fullName evidence="9">ENTS family enterobactin (Siderophore) exporter</fullName>
    </submittedName>
</protein>
<dbReference type="NCBIfam" id="NF007792">
    <property type="entry name" value="PRK10489.1"/>
    <property type="match status" value="1"/>
</dbReference>
<feature type="transmembrane region" description="Helical" evidence="7">
    <location>
        <begin position="290"/>
        <end position="307"/>
    </location>
</feature>
<dbReference type="Pfam" id="PF05977">
    <property type="entry name" value="MFS_3"/>
    <property type="match status" value="1"/>
</dbReference>
<reference evidence="9 10" key="1">
    <citation type="submission" date="2021-03" db="EMBL/GenBank/DDBJ databases">
        <title>Sequencing the genomes of 1000 actinobacteria strains.</title>
        <authorList>
            <person name="Klenk H.-P."/>
        </authorList>
    </citation>
    <scope>NUCLEOTIDE SEQUENCE [LARGE SCALE GENOMIC DNA]</scope>
    <source>
        <strain evidence="9 10">DSM 45516</strain>
    </source>
</reference>
<sequence length="419" mass="42595">MRRLGGLVIDIAPLRTSRAFRYAFAARLISLLGIGLLIVAVPAQMYQLTRSNLHVAGASVVLAAAMFAGSLAGGVLADRFDRRRTIQFSRTAAGLGFLVLGVNATLDHPAVWVIYVAAAIDGLAGGVSSTALMALTPALVGRDKMAAAGALVTLTTDLGTMVTPALAGVIIAAGGVSVTYFVAAATTAITVTLFQEVGPSAPPEMARETPLRALLTGLRFAMGERTIRGVLIVGLVVMLASGPTVLLPAFVDQVLHAGPATLGLLYGAPAVGAVVGTLTSGWTGNVRRSGRALLASMLLLPIGYLILGGAGSAATGAAAVAFLGLAGFGLARAVNDIFRFAVLQHSTPDELRGRVSSLWLIQAVTGTALGSMTAGVLGQYFAPDTALLVYGLGVVVISAVLFATLTAVRSATAPEPVEV</sequence>
<evidence type="ECO:0000256" key="7">
    <source>
        <dbReference type="SAM" id="Phobius"/>
    </source>
</evidence>
<feature type="transmembrane region" description="Helical" evidence="7">
    <location>
        <begin position="53"/>
        <end position="76"/>
    </location>
</feature>
<evidence type="ECO:0000259" key="8">
    <source>
        <dbReference type="PROSITE" id="PS50850"/>
    </source>
</evidence>
<evidence type="ECO:0000256" key="3">
    <source>
        <dbReference type="ARBA" id="ARBA00022475"/>
    </source>
</evidence>
<accession>A0ABS4QFB7</accession>
<dbReference type="PROSITE" id="PS50850">
    <property type="entry name" value="MFS"/>
    <property type="match status" value="1"/>
</dbReference>
<comment type="caution">
    <text evidence="9">The sequence shown here is derived from an EMBL/GenBank/DDBJ whole genome shotgun (WGS) entry which is preliminary data.</text>
</comment>
<comment type="subcellular location">
    <subcellularLocation>
        <location evidence="1">Cell inner membrane</location>
        <topology evidence="1">Multi-pass membrane protein</topology>
    </subcellularLocation>
</comment>
<feature type="transmembrane region" description="Helical" evidence="7">
    <location>
        <begin position="257"/>
        <end position="278"/>
    </location>
</feature>
<gene>
    <name evidence="9" type="ORF">BJ987_003263</name>
</gene>
<dbReference type="EMBL" id="JAGGMR010000001">
    <property type="protein sequence ID" value="MBP2190362.1"/>
    <property type="molecule type" value="Genomic_DNA"/>
</dbReference>
<evidence type="ECO:0000313" key="10">
    <source>
        <dbReference type="Proteomes" id="UP001519325"/>
    </source>
</evidence>
<dbReference type="InterPro" id="IPR001958">
    <property type="entry name" value="Tet-R_TetA/multi-R_MdtG-like"/>
</dbReference>
<feature type="transmembrane region" description="Helical" evidence="7">
    <location>
        <begin position="229"/>
        <end position="251"/>
    </location>
</feature>
<evidence type="ECO:0000256" key="4">
    <source>
        <dbReference type="ARBA" id="ARBA00022692"/>
    </source>
</evidence>
<dbReference type="InterPro" id="IPR010290">
    <property type="entry name" value="TM_effector"/>
</dbReference>
<dbReference type="SUPFAM" id="SSF103473">
    <property type="entry name" value="MFS general substrate transporter"/>
    <property type="match status" value="1"/>
</dbReference>
<dbReference type="PANTHER" id="PTHR23513:SF9">
    <property type="entry name" value="ENTEROBACTIN EXPORTER ENTS"/>
    <property type="match status" value="1"/>
</dbReference>
<dbReference type="PRINTS" id="PR01035">
    <property type="entry name" value="TCRTETA"/>
</dbReference>
<dbReference type="CDD" id="cd06173">
    <property type="entry name" value="MFS_MefA_like"/>
    <property type="match status" value="1"/>
</dbReference>
<evidence type="ECO:0000256" key="1">
    <source>
        <dbReference type="ARBA" id="ARBA00004429"/>
    </source>
</evidence>